<dbReference type="PANTHER" id="PTHR24106">
    <property type="entry name" value="NACHT, LRR AND CARD DOMAINS-CONTAINING"/>
    <property type="match status" value="1"/>
</dbReference>
<dbReference type="PROSITE" id="PS50837">
    <property type="entry name" value="NACHT"/>
    <property type="match status" value="1"/>
</dbReference>
<evidence type="ECO:0000259" key="7">
    <source>
        <dbReference type="PROSITE" id="PS50837"/>
    </source>
</evidence>
<dbReference type="SMART" id="SM00368">
    <property type="entry name" value="LRR_RI"/>
    <property type="match status" value="13"/>
</dbReference>
<keyword evidence="8" id="KW-1185">Reference proteome</keyword>
<dbReference type="Pfam" id="PF17779">
    <property type="entry name" value="WHD_NOD2"/>
    <property type="match status" value="1"/>
</dbReference>
<proteinExistence type="predicted"/>
<dbReference type="Pfam" id="PF13516">
    <property type="entry name" value="LRR_6"/>
    <property type="match status" value="12"/>
</dbReference>
<dbReference type="InterPro" id="IPR041075">
    <property type="entry name" value="NOD1/2_WH"/>
</dbReference>
<dbReference type="GeneID" id="106572290"/>
<keyword evidence="5" id="KW-0547">Nucleotide-binding</keyword>
<dbReference type="Pfam" id="PF17776">
    <property type="entry name" value="NLRC4_HD2"/>
    <property type="match status" value="1"/>
</dbReference>
<organism evidence="8 9">
    <name type="scientific">Salmo salar</name>
    <name type="common">Atlantic salmon</name>
    <dbReference type="NCBI Taxonomy" id="8030"/>
    <lineage>
        <taxon>Eukaryota</taxon>
        <taxon>Metazoa</taxon>
        <taxon>Chordata</taxon>
        <taxon>Craniata</taxon>
        <taxon>Vertebrata</taxon>
        <taxon>Euteleostomi</taxon>
        <taxon>Actinopterygii</taxon>
        <taxon>Neopterygii</taxon>
        <taxon>Teleostei</taxon>
        <taxon>Protacanthopterygii</taxon>
        <taxon>Salmoniformes</taxon>
        <taxon>Salmonidae</taxon>
        <taxon>Salmoninae</taxon>
        <taxon>Salmo</taxon>
    </lineage>
</organism>
<evidence type="ECO:0000256" key="3">
    <source>
        <dbReference type="ARBA" id="ARBA00022614"/>
    </source>
</evidence>
<dbReference type="InterPro" id="IPR029495">
    <property type="entry name" value="NACHT-assoc"/>
</dbReference>
<evidence type="ECO:0000256" key="1">
    <source>
        <dbReference type="ARBA" id="ARBA00004496"/>
    </source>
</evidence>
<evidence type="ECO:0000313" key="9">
    <source>
        <dbReference type="RefSeq" id="XP_045552056.1"/>
    </source>
</evidence>
<keyword evidence="4" id="KW-0677">Repeat</keyword>
<dbReference type="SUPFAM" id="SSF52047">
    <property type="entry name" value="RNI-like"/>
    <property type="match status" value="2"/>
</dbReference>
<dbReference type="InterPro" id="IPR032675">
    <property type="entry name" value="LRR_dom_sf"/>
</dbReference>
<dbReference type="InterPro" id="IPR027417">
    <property type="entry name" value="P-loop_NTPase"/>
</dbReference>
<feature type="non-terminal residue" evidence="9">
    <location>
        <position position="1"/>
    </location>
</feature>
<keyword evidence="2" id="KW-0963">Cytoplasm</keyword>
<dbReference type="CDD" id="cd00116">
    <property type="entry name" value="LRR_RI"/>
    <property type="match status" value="1"/>
</dbReference>
<dbReference type="InterPro" id="IPR041267">
    <property type="entry name" value="NLRP_HD2"/>
</dbReference>
<evidence type="ECO:0000313" key="8">
    <source>
        <dbReference type="Proteomes" id="UP001652741"/>
    </source>
</evidence>
<protein>
    <submittedName>
        <fullName evidence="9">NACHT, LRR and PYD domains-containing protein 12</fullName>
    </submittedName>
</protein>
<dbReference type="InterPro" id="IPR001611">
    <property type="entry name" value="Leu-rich_rpt"/>
</dbReference>
<dbReference type="InterPro" id="IPR051261">
    <property type="entry name" value="NLR"/>
</dbReference>
<dbReference type="InterPro" id="IPR007111">
    <property type="entry name" value="NACHT_NTPase"/>
</dbReference>
<dbReference type="SMART" id="SM01288">
    <property type="entry name" value="FISNA"/>
    <property type="match status" value="1"/>
</dbReference>
<evidence type="ECO:0000256" key="6">
    <source>
        <dbReference type="ARBA" id="ARBA00022840"/>
    </source>
</evidence>
<feature type="domain" description="NACHT" evidence="7">
    <location>
        <begin position="103"/>
        <end position="237"/>
    </location>
</feature>
<accession>A0ABM3CZS1</accession>
<dbReference type="RefSeq" id="XP_045552056.1">
    <property type="nucleotide sequence ID" value="XM_045696100.1"/>
</dbReference>
<dbReference type="PROSITE" id="PS51450">
    <property type="entry name" value="LRR"/>
    <property type="match status" value="2"/>
</dbReference>
<evidence type="ECO:0000256" key="2">
    <source>
        <dbReference type="ARBA" id="ARBA00022490"/>
    </source>
</evidence>
<evidence type="ECO:0000256" key="4">
    <source>
        <dbReference type="ARBA" id="ARBA00022737"/>
    </source>
</evidence>
<keyword evidence="3" id="KW-0433">Leucine-rich repeat</keyword>
<dbReference type="SUPFAM" id="SSF52540">
    <property type="entry name" value="P-loop containing nucleoside triphosphate hydrolases"/>
    <property type="match status" value="1"/>
</dbReference>
<comment type="subcellular location">
    <subcellularLocation>
        <location evidence="1">Cytoplasm</location>
    </subcellularLocation>
</comment>
<dbReference type="Proteomes" id="UP001652741">
    <property type="component" value="Chromosome ssa15"/>
</dbReference>
<gene>
    <name evidence="9" type="primary">LOC106572290</name>
</gene>
<dbReference type="Gene3D" id="3.80.10.10">
    <property type="entry name" value="Ribonuclease Inhibitor"/>
    <property type="match status" value="3"/>
</dbReference>
<reference evidence="9" key="1">
    <citation type="submission" date="2025-08" db="UniProtKB">
        <authorList>
            <consortium name="RefSeq"/>
        </authorList>
    </citation>
    <scope>IDENTIFICATION</scope>
</reference>
<dbReference type="Gene3D" id="3.40.50.300">
    <property type="entry name" value="P-loop containing nucleotide triphosphate hydrolases"/>
    <property type="match status" value="1"/>
</dbReference>
<dbReference type="Pfam" id="PF14484">
    <property type="entry name" value="FISNA"/>
    <property type="match status" value="1"/>
</dbReference>
<evidence type="ECO:0000256" key="5">
    <source>
        <dbReference type="ARBA" id="ARBA00022741"/>
    </source>
</evidence>
<dbReference type="Pfam" id="PF05729">
    <property type="entry name" value="NACHT"/>
    <property type="match status" value="1"/>
</dbReference>
<name>A0ABM3CZS1_SALSA</name>
<keyword evidence="6" id="KW-0067">ATP-binding</keyword>
<sequence>HSERKILLLNRDELAVKCQRKLKSNLKNKFQCVFVGIAKQGNPTLLNKIYTELYITEGGSGEVNNEHEVRQIEAAFRRPATQEISIKCNDIFKPLPGQDKPIRTVLTKGIAGIGKTVSVQKFIMDWAEGKANQDVQFIFPFSSRELYLMKYKKHSLLELLHHFFVETKESGISNYESYKILFVFDGLDEFQLPLDFQNNESWCDITESTSVDVLLTNLIKGNLLPSALLWITSRPAAANQIPPECVDQVTEVRGFNDPQKEEFFRKRISDENMASRIISHIKSSRSLYIMCHIPVFCWISGTVLEHMLKTGKRGEMPKTLTEMYTLLLVVLMIEKCHRNDETQPHWNEESILSLGKLAFQQLEKGNLIFYEEHLRECGVDVSEESVYSGVCTQIFKEESGLYQQKVYCFVHLSIQEFLAAVYVFLTFNNSGVNLMVQPESTSEVLMPFKNNPTFCLNVSAVEMALQSENGHLDLFLRFLLGLTLESNHTLLRGLLTQTKISSQTNAETVKYIKWKIRENLSPGRCINLFHCLNELNDHSLVEEIQSYLSSGSVSREELSPEQWSALVFVLLTSEKELDVFDLRKYSRSDEGLLRLLPVVKASRTAQLESCDLTEKCCKALASALNSSHLRELDLSCNPLKDSGVKLLSDGLGSPHCKLEKLRLSDCKVRKEGCASLASALMLKPSHLRELDLSNNPLEDSGVKLLSDALGSPHCKLETLRLSSCEVREEGCASLVSALRLHPSHLKKLDLHGNDLEDSGVKLLSDGLGSSHCKLETLRLSGCKVREKGCAALASALMLTPSALRELELNFNHLEDSGVKLLSDALGSPHCKLETLRLSCCGVRREGCASLASALMLNPSALRELDLSHNELEDSGLKLLSDGLGSPHCKLDTLRLRWCGVRDEGCSSLASALMLNHSHLRELDLSVNDLEDSGLKLLSDGLGSPHCKLETLRLSSCKIGDKGYASLASALILNPSYLRELDLSWNDLHYSAVKLLSDQLADPLWRLEKLNFFCHTHTVSSDENEDYVHNMTQQKCM</sequence>